<protein>
    <recommendedName>
        <fullName evidence="2">Peptidase S59 domain-containing protein</fullName>
    </recommendedName>
</protein>
<name>A0A1J4KV54_9EUKA</name>
<dbReference type="GeneID" id="94825778"/>
<keyword evidence="4" id="KW-1185">Reference proteome</keyword>
<dbReference type="Gene3D" id="3.30.1610.10">
    <property type="entry name" value="Peptidase S59, nucleoporin"/>
    <property type="match status" value="1"/>
</dbReference>
<dbReference type="Pfam" id="PF04096">
    <property type="entry name" value="Nucleoporin2"/>
    <property type="match status" value="1"/>
</dbReference>
<proteinExistence type="predicted"/>
<dbReference type="VEuPathDB" id="TrichDB:TRFO_03064"/>
<dbReference type="PROSITE" id="PS51434">
    <property type="entry name" value="NUP_C"/>
    <property type="match status" value="1"/>
</dbReference>
<dbReference type="GO" id="GO:0005643">
    <property type="term" value="C:nuclear pore"/>
    <property type="evidence" value="ECO:0007669"/>
    <property type="project" value="InterPro"/>
</dbReference>
<dbReference type="GO" id="GO:0017056">
    <property type="term" value="F:structural constituent of nuclear pore"/>
    <property type="evidence" value="ECO:0007669"/>
    <property type="project" value="InterPro"/>
</dbReference>
<organism evidence="3 4">
    <name type="scientific">Tritrichomonas foetus</name>
    <dbReference type="NCBI Taxonomy" id="1144522"/>
    <lineage>
        <taxon>Eukaryota</taxon>
        <taxon>Metamonada</taxon>
        <taxon>Parabasalia</taxon>
        <taxon>Tritrichomonadida</taxon>
        <taxon>Tritrichomonadidae</taxon>
        <taxon>Tritrichomonas</taxon>
    </lineage>
</organism>
<evidence type="ECO:0000256" key="1">
    <source>
        <dbReference type="SAM" id="MobiDB-lite"/>
    </source>
</evidence>
<dbReference type="OrthoDB" id="3797628at2759"/>
<feature type="compositionally biased region" description="Low complexity" evidence="1">
    <location>
        <begin position="191"/>
        <end position="205"/>
    </location>
</feature>
<evidence type="ECO:0000259" key="2">
    <source>
        <dbReference type="PROSITE" id="PS51434"/>
    </source>
</evidence>
<gene>
    <name evidence="3" type="ORF">TRFO_03064</name>
</gene>
<dbReference type="InterPro" id="IPR007230">
    <property type="entry name" value="Nup98_auto-Pept-S59_dom"/>
</dbReference>
<dbReference type="RefSeq" id="XP_068367912.1">
    <property type="nucleotide sequence ID" value="XM_068491074.1"/>
</dbReference>
<evidence type="ECO:0000313" key="3">
    <source>
        <dbReference type="EMBL" id="OHT14776.1"/>
    </source>
</evidence>
<dbReference type="EMBL" id="MLAK01000325">
    <property type="protein sequence ID" value="OHT14776.1"/>
    <property type="molecule type" value="Genomic_DNA"/>
</dbReference>
<dbReference type="SUPFAM" id="SSF82215">
    <property type="entry name" value="C-terminal autoproteolytic domain of nucleoporin nup98"/>
    <property type="match status" value="1"/>
</dbReference>
<reference evidence="3" key="1">
    <citation type="submission" date="2016-10" db="EMBL/GenBank/DDBJ databases">
        <authorList>
            <person name="Benchimol M."/>
            <person name="Almeida L.G."/>
            <person name="Vasconcelos A.T."/>
            <person name="Perreira-Neves A."/>
            <person name="Rosa I.A."/>
            <person name="Tasca T."/>
            <person name="Bogo M.R."/>
            <person name="de Souza W."/>
        </authorList>
    </citation>
    <scope>NUCLEOTIDE SEQUENCE [LARGE SCALE GENOMIC DNA]</scope>
    <source>
        <strain evidence="3">K</strain>
    </source>
</reference>
<evidence type="ECO:0000313" key="4">
    <source>
        <dbReference type="Proteomes" id="UP000179807"/>
    </source>
</evidence>
<dbReference type="AlphaFoldDB" id="A0A1J4KV54"/>
<feature type="region of interest" description="Disordered" evidence="1">
    <location>
        <begin position="176"/>
        <end position="205"/>
    </location>
</feature>
<sequence length="448" mass="48535">MFGATNTFGTPAGGGSAFGTGNAFGTGSAFGAQTTGGSAFGAAGNSFGAAGNAFGAAGSAFGTQTTGGGAFNMGGGGANQATNAFSQGQTNNMFAAKNPVSQGLIEPDQEVKVDDIKIVTCDSANPLVAGKGTTKSPNNQSTRENVHILLNDKLKTENISLLQLRYNDYIKMAKIQKPKRYSKPPEKMQTGAGQPDPNAAGQQQQANTLTNANQANQQKTPPDYKAVFNDVPQNTAPVNTAAPCFIPSKHFVQTRKDQKSGTSTLTKTVSGQKPSKNYGYLFEPTIPKSAQISFPDKEPIVITTDQLKCGKPQNYTDKVEIIQNGTKVRLERKGYGSIDFLKDFKNLDDFDAFSYVDIEQCCVDIKSVRNNKFFSCDLNIPAIITIEKAWPKNNQTQYRDRDLDLDQYENTLKNYCQENNITFIAYIHDVGRFIFFVNNFDNAPFLLP</sequence>
<feature type="domain" description="Peptidase S59" evidence="2">
    <location>
        <begin position="288"/>
        <end position="440"/>
    </location>
</feature>
<accession>A0A1J4KV54</accession>
<dbReference type="InterPro" id="IPR036903">
    <property type="entry name" value="Nup98_auto-Pept-S59_dom_sf"/>
</dbReference>
<comment type="caution">
    <text evidence="3">The sequence shown here is derived from an EMBL/GenBank/DDBJ whole genome shotgun (WGS) entry which is preliminary data.</text>
</comment>
<dbReference type="Proteomes" id="UP000179807">
    <property type="component" value="Unassembled WGS sequence"/>
</dbReference>